<evidence type="ECO:0000256" key="1">
    <source>
        <dbReference type="SAM" id="MobiDB-lite"/>
    </source>
</evidence>
<sequence>MHRLTLLAVSLMLVTPAFAIEPGAGATAAPAADKVYPPLPSLAMLPPASGNEEPAVPRMGHAGRARLKAALPVQEHKSFAPVVRLVVSDTSRAYLDTVGRQLDQALQQSSAPGPLNDRRPHLAGEGINRVR</sequence>
<dbReference type="RefSeq" id="WP_276266260.1">
    <property type="nucleotide sequence ID" value="NZ_JARJLM010000360.1"/>
</dbReference>
<proteinExistence type="predicted"/>
<evidence type="ECO:0000256" key="2">
    <source>
        <dbReference type="SAM" id="SignalP"/>
    </source>
</evidence>
<accession>A0ABT6ASA0</accession>
<dbReference type="Proteomes" id="UP001216674">
    <property type="component" value="Unassembled WGS sequence"/>
</dbReference>
<organism evidence="3 4">
    <name type="scientific">Cupriavidus basilensis</name>
    <dbReference type="NCBI Taxonomy" id="68895"/>
    <lineage>
        <taxon>Bacteria</taxon>
        <taxon>Pseudomonadati</taxon>
        <taxon>Pseudomonadota</taxon>
        <taxon>Betaproteobacteria</taxon>
        <taxon>Burkholderiales</taxon>
        <taxon>Burkholderiaceae</taxon>
        <taxon>Cupriavidus</taxon>
    </lineage>
</organism>
<evidence type="ECO:0000313" key="3">
    <source>
        <dbReference type="EMBL" id="MDF3835501.1"/>
    </source>
</evidence>
<dbReference type="EMBL" id="JARJLM010000360">
    <property type="protein sequence ID" value="MDF3835501.1"/>
    <property type="molecule type" value="Genomic_DNA"/>
</dbReference>
<reference evidence="3 4" key="1">
    <citation type="submission" date="2023-03" db="EMBL/GenBank/DDBJ databases">
        <title>Draft assemblies of triclosan tolerant bacteria isolated from returned activated sludge.</title>
        <authorList>
            <person name="Van Hamelsveld S."/>
        </authorList>
    </citation>
    <scope>NUCLEOTIDE SEQUENCE [LARGE SCALE GENOMIC DNA]</scope>
    <source>
        <strain evidence="3 4">GW210010_S58</strain>
    </source>
</reference>
<feature type="chain" id="PRO_5045289296" evidence="2">
    <location>
        <begin position="20"/>
        <end position="131"/>
    </location>
</feature>
<name>A0ABT6ASA0_9BURK</name>
<feature type="signal peptide" evidence="2">
    <location>
        <begin position="1"/>
        <end position="19"/>
    </location>
</feature>
<gene>
    <name evidence="3" type="ORF">P3W85_21460</name>
</gene>
<comment type="caution">
    <text evidence="3">The sequence shown here is derived from an EMBL/GenBank/DDBJ whole genome shotgun (WGS) entry which is preliminary data.</text>
</comment>
<keyword evidence="2" id="KW-0732">Signal</keyword>
<protein>
    <submittedName>
        <fullName evidence="3">Uncharacterized protein</fullName>
    </submittedName>
</protein>
<feature type="region of interest" description="Disordered" evidence="1">
    <location>
        <begin position="104"/>
        <end position="131"/>
    </location>
</feature>
<evidence type="ECO:0000313" key="4">
    <source>
        <dbReference type="Proteomes" id="UP001216674"/>
    </source>
</evidence>
<keyword evidence="4" id="KW-1185">Reference proteome</keyword>